<dbReference type="Pfam" id="PF22580">
    <property type="entry name" value="KYNU_C"/>
    <property type="match status" value="1"/>
</dbReference>
<organism evidence="2 3">
    <name type="scientific">Sphingomicrobium clamense</name>
    <dbReference type="NCBI Taxonomy" id="2851013"/>
    <lineage>
        <taxon>Bacteria</taxon>
        <taxon>Pseudomonadati</taxon>
        <taxon>Pseudomonadota</taxon>
        <taxon>Alphaproteobacteria</taxon>
        <taxon>Sphingomonadales</taxon>
        <taxon>Sphingomonadaceae</taxon>
        <taxon>Sphingomicrobium</taxon>
    </lineage>
</organism>
<dbReference type="EMBL" id="JAHVAH010000001">
    <property type="protein sequence ID" value="MBW0143876.1"/>
    <property type="molecule type" value="Genomic_DNA"/>
</dbReference>
<evidence type="ECO:0000313" key="2">
    <source>
        <dbReference type="EMBL" id="MBW0143876.1"/>
    </source>
</evidence>
<keyword evidence="2" id="KW-0808">Transferase</keyword>
<gene>
    <name evidence="2" type="ORF">KTQ36_01030</name>
</gene>
<protein>
    <submittedName>
        <fullName evidence="2">Class V aminotransferase</fullName>
    </submittedName>
</protein>
<evidence type="ECO:0000256" key="1">
    <source>
        <dbReference type="ARBA" id="ARBA00022898"/>
    </source>
</evidence>
<dbReference type="Proteomes" id="UP000698028">
    <property type="component" value="Unassembled WGS sequence"/>
</dbReference>
<dbReference type="InterPro" id="IPR010111">
    <property type="entry name" value="Kynureninase"/>
</dbReference>
<name>A0ABS6V326_9SPHN</name>
<keyword evidence="3" id="KW-1185">Reference proteome</keyword>
<reference evidence="2 3" key="1">
    <citation type="submission" date="2021-07" db="EMBL/GenBank/DDBJ databases">
        <title>The draft genome sequence of Sphingomicrobium sp. B8.</title>
        <authorList>
            <person name="Mu L."/>
        </authorList>
    </citation>
    <scope>NUCLEOTIDE SEQUENCE [LARGE SCALE GENOMIC DNA]</scope>
    <source>
        <strain evidence="2 3">B8</strain>
    </source>
</reference>
<dbReference type="RefSeq" id="WP_218631927.1">
    <property type="nucleotide sequence ID" value="NZ_JAHVAH010000001.1"/>
</dbReference>
<accession>A0ABS6V326</accession>
<keyword evidence="1" id="KW-0663">Pyridoxal phosphate</keyword>
<comment type="caution">
    <text evidence="2">The sequence shown here is derived from an EMBL/GenBank/DDBJ whole genome shotgun (WGS) entry which is preliminary data.</text>
</comment>
<dbReference type="GO" id="GO:0008483">
    <property type="term" value="F:transaminase activity"/>
    <property type="evidence" value="ECO:0007669"/>
    <property type="project" value="UniProtKB-KW"/>
</dbReference>
<proteinExistence type="predicted"/>
<keyword evidence="2" id="KW-0032">Aminotransferase</keyword>
<evidence type="ECO:0000313" key="3">
    <source>
        <dbReference type="Proteomes" id="UP000698028"/>
    </source>
</evidence>
<sequence length="387" mass="42630">MSFKPLFSKSLAADPDRLHVAAHSHHLWPDASYDGQIECWEDAARLADRKWDRIMGEVWPEAQRHVGNELGGVPADRLVFSANTHDLIIRLVAACPRKGEGPLRILTTDGEFHSARRQFARWVEEGRIALDVVAAEPFETLGERVLDAARTGEHDLIFVSQMLFGAGRALAPLEPIVDLADPEGPWVVVDGYHSFMAIPEPFAKTLSDKAFFLGGGYKYAMAGEGMGFMACPPGFGPRPPLTGWYAEFDDLTLPPGMVGYAPDAMRFMGATFDASSLYRFNHIRRMLADQDLDTASISAHVQAIQQRFVGAIEGTVLGQAKLLNSPGDNPGARFLAFRHDCAADWCTTLKARNVITDVRGRVIRFGFGLYHDPDDVDALVAHLKELS</sequence>